<evidence type="ECO:0000313" key="3">
    <source>
        <dbReference type="EMBL" id="MFC5831135.1"/>
    </source>
</evidence>
<evidence type="ECO:0000259" key="2">
    <source>
        <dbReference type="SMART" id="SM00867"/>
    </source>
</evidence>
<evidence type="ECO:0000313" key="4">
    <source>
        <dbReference type="Proteomes" id="UP001596058"/>
    </source>
</evidence>
<gene>
    <name evidence="3" type="ORF">ACFPZ3_45395</name>
</gene>
<keyword evidence="4" id="KW-1185">Reference proteome</keyword>
<dbReference type="SUPFAM" id="SSF101874">
    <property type="entry name" value="YceI-like"/>
    <property type="match status" value="1"/>
</dbReference>
<dbReference type="Pfam" id="PF04264">
    <property type="entry name" value="YceI"/>
    <property type="match status" value="1"/>
</dbReference>
<dbReference type="RefSeq" id="WP_379520619.1">
    <property type="nucleotide sequence ID" value="NZ_JBHSPA010000061.1"/>
</dbReference>
<comment type="similarity">
    <text evidence="1">Belongs to the UPF0312 family.</text>
</comment>
<dbReference type="PANTHER" id="PTHR34406:SF1">
    <property type="entry name" value="PROTEIN YCEI"/>
    <property type="match status" value="1"/>
</dbReference>
<dbReference type="PANTHER" id="PTHR34406">
    <property type="entry name" value="PROTEIN YCEI"/>
    <property type="match status" value="1"/>
</dbReference>
<name>A0ABW1D1M6_9ACTN</name>
<comment type="caution">
    <text evidence="3">The sequence shown here is derived from an EMBL/GenBank/DDBJ whole genome shotgun (WGS) entry which is preliminary data.</text>
</comment>
<reference evidence="4" key="1">
    <citation type="journal article" date="2019" name="Int. J. Syst. Evol. Microbiol.">
        <title>The Global Catalogue of Microorganisms (GCM) 10K type strain sequencing project: providing services to taxonomists for standard genome sequencing and annotation.</title>
        <authorList>
            <consortium name="The Broad Institute Genomics Platform"/>
            <consortium name="The Broad Institute Genome Sequencing Center for Infectious Disease"/>
            <person name="Wu L."/>
            <person name="Ma J."/>
        </authorList>
    </citation>
    <scope>NUCLEOTIDE SEQUENCE [LARGE SCALE GENOMIC DNA]</scope>
    <source>
        <strain evidence="4">CCUG 53903</strain>
    </source>
</reference>
<dbReference type="SMART" id="SM00867">
    <property type="entry name" value="YceI"/>
    <property type="match status" value="1"/>
</dbReference>
<evidence type="ECO:0000256" key="1">
    <source>
        <dbReference type="ARBA" id="ARBA00008812"/>
    </source>
</evidence>
<organism evidence="3 4">
    <name type="scientific">Nonomuraea insulae</name>
    <dbReference type="NCBI Taxonomy" id="1616787"/>
    <lineage>
        <taxon>Bacteria</taxon>
        <taxon>Bacillati</taxon>
        <taxon>Actinomycetota</taxon>
        <taxon>Actinomycetes</taxon>
        <taxon>Streptosporangiales</taxon>
        <taxon>Streptosporangiaceae</taxon>
        <taxon>Nonomuraea</taxon>
    </lineage>
</organism>
<protein>
    <submittedName>
        <fullName evidence="3">YceI family protein</fullName>
    </submittedName>
</protein>
<feature type="domain" description="Lipid/polyisoprenoid-binding YceI-like" evidence="2">
    <location>
        <begin position="2"/>
        <end position="139"/>
    </location>
</feature>
<dbReference type="Proteomes" id="UP001596058">
    <property type="component" value="Unassembled WGS sequence"/>
</dbReference>
<accession>A0ABW1D1M6</accession>
<dbReference type="Gene3D" id="2.40.128.110">
    <property type="entry name" value="Lipid/polyisoprenoid-binding, YceI-like"/>
    <property type="match status" value="1"/>
</dbReference>
<proteinExistence type="inferred from homology"/>
<dbReference type="InterPro" id="IPR007372">
    <property type="entry name" value="Lipid/polyisoprenoid-bd_YceI"/>
</dbReference>
<sequence length="188" mass="20847">MGFSVRHMMVSNVRGRFTDFEAVVMAAENPLDSTVQAAIRVASIVTGNDTRDADLRPGGFLSVEDYPEMRFTSTAMRMDGDVYLVDGDMTIRANTKPLTLRAEFGGISPDPYEFTRAGFPGLRQSGVDGHDVRFELQGGYGQADARHDGGRRKRTGTTFGIMRFSTPNDQRRPCLPPHHCRSTLPWTT</sequence>
<dbReference type="InterPro" id="IPR036761">
    <property type="entry name" value="TTHA0802/YceI-like_sf"/>
</dbReference>
<dbReference type="EMBL" id="JBHSPA010000061">
    <property type="protein sequence ID" value="MFC5831135.1"/>
    <property type="molecule type" value="Genomic_DNA"/>
</dbReference>